<accession>A0A2U1U192</accession>
<proteinExistence type="predicted"/>
<dbReference type="Pfam" id="PF21135">
    <property type="entry name" value="DRL_cat"/>
    <property type="match status" value="1"/>
</dbReference>
<gene>
    <name evidence="2" type="ORF">DDT56_11775</name>
</gene>
<dbReference type="PANTHER" id="PTHR37850:SF3">
    <property type="entry name" value="BLR7815 PROTEIN"/>
    <property type="match status" value="1"/>
</dbReference>
<dbReference type="CDD" id="cd11616">
    <property type="entry name" value="SAF_DH_OX_like"/>
    <property type="match status" value="1"/>
</dbReference>
<evidence type="ECO:0000259" key="1">
    <source>
        <dbReference type="Pfam" id="PF21135"/>
    </source>
</evidence>
<comment type="caution">
    <text evidence="2">The sequence shown here is derived from an EMBL/GenBank/DDBJ whole genome shotgun (WGS) entry which is preliminary data.</text>
</comment>
<dbReference type="Proteomes" id="UP000296159">
    <property type="component" value="Unassembled WGS sequence"/>
</dbReference>
<dbReference type="InterPro" id="IPR036291">
    <property type="entry name" value="NAD(P)-bd_dom_sf"/>
</dbReference>
<dbReference type="AlphaFoldDB" id="A0A2U1U192"/>
<reference evidence="2 3" key="1">
    <citation type="submission" date="2018-04" db="EMBL/GenBank/DDBJ databases">
        <title>Brenneria corticis sp.nov.</title>
        <authorList>
            <person name="Li Y."/>
        </authorList>
    </citation>
    <scope>NUCLEOTIDE SEQUENCE [LARGE SCALE GENOMIC DNA]</scope>
    <source>
        <strain evidence="2 3">CFCC 11842</strain>
    </source>
</reference>
<name>A0A2U1U192_9GAMM</name>
<protein>
    <recommendedName>
        <fullName evidence="1">Oxidoreductase DRL-like catalytic domain-containing protein</fullName>
    </recommendedName>
</protein>
<dbReference type="Gene3D" id="3.40.50.720">
    <property type="entry name" value="NAD(P)-binding Rossmann-like Domain"/>
    <property type="match status" value="1"/>
</dbReference>
<organism evidence="2 3">
    <name type="scientific">Brenneria corticis</name>
    <dbReference type="NCBI Taxonomy" id="2173106"/>
    <lineage>
        <taxon>Bacteria</taxon>
        <taxon>Pseudomonadati</taxon>
        <taxon>Pseudomonadota</taxon>
        <taxon>Gammaproteobacteria</taxon>
        <taxon>Enterobacterales</taxon>
        <taxon>Pectobacteriaceae</taxon>
        <taxon>Brenneria</taxon>
    </lineage>
</organism>
<dbReference type="InterPro" id="IPR048423">
    <property type="entry name" value="DRL_cat"/>
</dbReference>
<sequence>MHYQSLFKRPANDAVRACLMGAGEFGTSYIFQAQTMPHMEVKAVCTRTVQRAVDAYVSAGIPTSRVKVCNTAEEARKAYEEGFFVVVEAFDTIADLPLEVLVESSGQPEVSAAAAELAIEKGMHVVMVSKETDSVVGSILAQKAQSRGLVYTTGDGDQPSMLIGLISWGRALGLTIVGAGKASEYDFVYDPVSKMFACEGQQQLFACSGMDDLWNLGDRNARDIAEARGAILSTLTFHSIPDLCEMVVVANATGMKPNKPAFSAPAARMGEMPDFFCPKKDGGLLDAPGTLDIFNCLRRPDEISMAGGEFIIVACTDQKTWKVLGAKGHPVSRNGKYAAVYIPRHLLGVETGTSVLAAAIMGHATGGDSLRPVCDLYGRATQDLKKDTVLKMGGHHHTIDGVDGFIGDAEAIDAGKLVPFYLFSNTSLARDVAAGEVIRMEDVNIPANSVLLRLRKEQDRVFGLTKE</sequence>
<feature type="domain" description="Oxidoreductase DRL-like catalytic" evidence="1">
    <location>
        <begin position="244"/>
        <end position="351"/>
    </location>
</feature>
<keyword evidence="3" id="KW-1185">Reference proteome</keyword>
<evidence type="ECO:0000313" key="3">
    <source>
        <dbReference type="Proteomes" id="UP000296159"/>
    </source>
</evidence>
<dbReference type="RefSeq" id="WP_136166634.1">
    <property type="nucleotide sequence ID" value="NZ_KZ819079.1"/>
</dbReference>
<dbReference type="PANTHER" id="PTHR37850">
    <property type="entry name" value="STRU PROTEIN"/>
    <property type="match status" value="1"/>
</dbReference>
<dbReference type="SUPFAM" id="SSF51735">
    <property type="entry name" value="NAD(P)-binding Rossmann-fold domains"/>
    <property type="match status" value="1"/>
</dbReference>
<dbReference type="EMBL" id="QDKH01000011">
    <property type="protein sequence ID" value="PWC15410.1"/>
    <property type="molecule type" value="Genomic_DNA"/>
</dbReference>
<evidence type="ECO:0000313" key="2">
    <source>
        <dbReference type="EMBL" id="PWC15410.1"/>
    </source>
</evidence>